<proteinExistence type="predicted"/>
<evidence type="ECO:0000313" key="3">
    <source>
        <dbReference type="Proteomes" id="UP000233742"/>
    </source>
</evidence>
<dbReference type="AlphaFoldDB" id="A0A2K9EUD4"/>
<name>A0A2K9EUD4_9RHOB</name>
<dbReference type="InterPro" id="IPR036844">
    <property type="entry name" value="Hint_dom_sf"/>
</dbReference>
<dbReference type="EMBL" id="CP025408">
    <property type="protein sequence ID" value="AUH32844.1"/>
    <property type="molecule type" value="Genomic_DNA"/>
</dbReference>
<dbReference type="Proteomes" id="UP000233742">
    <property type="component" value="Chromosome"/>
</dbReference>
<sequence length="388" mass="42061">MPTNSTFNVIYLGQLTVIDPQEGNGTAESASQIIGTYDNFTPDSVEQFSPISYSSSDGSSSQSSTRFQTYNQNNSFGNDTFRITDSAGGQTAHTFDATALYNATITYANGTTENVQLIIVQDTDGNTWVAPPSSYSASAAALDNQPIQSISLNQVAPVSPSLPNGGATFAGLFYNREVIDIETVVCFAQDTLIETNGGMIPVQDLQVGDLVRTRDNGHQPIRWIGSRHFSSDALAAQPKLRPIRIAAGALGKNTPANDLLVSPQHRVLVRSRIAQRMFGTDEVLVGARQLLMIDGVDIDQASEGVTYYHFMTDQHDVVYSNGAETETLYAGAEALKSISQNAREELFTIFPELHSDDAPAPARLLASGRKGRKLVMRHLQNQIILQHS</sequence>
<gene>
    <name evidence="2" type="ORF">CUV01_05095</name>
</gene>
<feature type="domain" description="Hedgehog/Intein (Hint)" evidence="1">
    <location>
        <begin position="185"/>
        <end position="331"/>
    </location>
</feature>
<dbReference type="InterPro" id="IPR028992">
    <property type="entry name" value="Hedgehog/Intein_dom"/>
</dbReference>
<dbReference type="KEGG" id="paro:CUV01_05095"/>
<dbReference type="Pfam" id="PF13403">
    <property type="entry name" value="Hint_2"/>
    <property type="match status" value="1"/>
</dbReference>
<evidence type="ECO:0000259" key="1">
    <source>
        <dbReference type="Pfam" id="PF13403"/>
    </source>
</evidence>
<reference evidence="2 3" key="1">
    <citation type="submission" date="2017-12" db="EMBL/GenBank/DDBJ databases">
        <authorList>
            <person name="Hurst M.R.H."/>
        </authorList>
    </citation>
    <scope>NUCLEOTIDE SEQUENCE [LARGE SCALE GENOMIC DNA]</scope>
    <source>
        <strain evidence="2 3">BM15</strain>
    </source>
</reference>
<dbReference type="Gene3D" id="2.170.16.10">
    <property type="entry name" value="Hedgehog/Intein (Hint) domain"/>
    <property type="match status" value="1"/>
</dbReference>
<dbReference type="OrthoDB" id="6305173at2"/>
<protein>
    <recommendedName>
        <fullName evidence="1">Hedgehog/Intein (Hint) domain-containing protein</fullName>
    </recommendedName>
</protein>
<dbReference type="RefSeq" id="WP_101459518.1">
    <property type="nucleotide sequence ID" value="NZ_CP025408.1"/>
</dbReference>
<organism evidence="2 3">
    <name type="scientific">Paracoccus tegillarcae</name>
    <dbReference type="NCBI Taxonomy" id="1529068"/>
    <lineage>
        <taxon>Bacteria</taxon>
        <taxon>Pseudomonadati</taxon>
        <taxon>Pseudomonadota</taxon>
        <taxon>Alphaproteobacteria</taxon>
        <taxon>Rhodobacterales</taxon>
        <taxon>Paracoccaceae</taxon>
        <taxon>Paracoccus</taxon>
    </lineage>
</organism>
<evidence type="ECO:0000313" key="2">
    <source>
        <dbReference type="EMBL" id="AUH32844.1"/>
    </source>
</evidence>
<dbReference type="SUPFAM" id="SSF51294">
    <property type="entry name" value="Hedgehog/intein (Hint) domain"/>
    <property type="match status" value="1"/>
</dbReference>
<keyword evidence="3" id="KW-1185">Reference proteome</keyword>
<accession>A0A2K9EUD4</accession>